<dbReference type="GeneID" id="95358312"/>
<proteinExistence type="predicted"/>
<evidence type="ECO:0000313" key="1">
    <source>
        <dbReference type="EMBL" id="GHE28605.1"/>
    </source>
</evidence>
<organism evidence="1 2">
    <name type="scientific">Kitasatospora indigofera</name>
    <dbReference type="NCBI Taxonomy" id="67307"/>
    <lineage>
        <taxon>Bacteria</taxon>
        <taxon>Bacillati</taxon>
        <taxon>Actinomycetota</taxon>
        <taxon>Actinomycetes</taxon>
        <taxon>Kitasatosporales</taxon>
        <taxon>Streptomycetaceae</taxon>
        <taxon>Kitasatospora</taxon>
    </lineage>
</organism>
<accession>A0A918YYT9</accession>
<dbReference type="RefSeq" id="WP_190215945.1">
    <property type="nucleotide sequence ID" value="NZ_BNBO01000131.1"/>
</dbReference>
<dbReference type="Pfam" id="PF15589">
    <property type="entry name" value="Imm21"/>
    <property type="match status" value="1"/>
</dbReference>
<comment type="caution">
    <text evidence="1">The sequence shown here is derived from an EMBL/GenBank/DDBJ whole genome shotgun (WGS) entry which is preliminary data.</text>
</comment>
<reference evidence="1" key="2">
    <citation type="submission" date="2020-09" db="EMBL/GenBank/DDBJ databases">
        <authorList>
            <person name="Sun Q."/>
            <person name="Ohkuma M."/>
        </authorList>
    </citation>
    <scope>NUCLEOTIDE SEQUENCE</scope>
    <source>
        <strain evidence="1">JCM 4646</strain>
    </source>
</reference>
<reference evidence="1" key="1">
    <citation type="journal article" date="2014" name="Int. J. Syst. Evol. Microbiol.">
        <title>Complete genome sequence of Corynebacterium casei LMG S-19264T (=DSM 44701T), isolated from a smear-ripened cheese.</title>
        <authorList>
            <consortium name="US DOE Joint Genome Institute (JGI-PGF)"/>
            <person name="Walter F."/>
            <person name="Albersmeier A."/>
            <person name="Kalinowski J."/>
            <person name="Ruckert C."/>
        </authorList>
    </citation>
    <scope>NUCLEOTIDE SEQUENCE</scope>
    <source>
        <strain evidence="1">JCM 4646</strain>
    </source>
</reference>
<protein>
    <submittedName>
        <fullName evidence="1">Uncharacterized protein</fullName>
    </submittedName>
</protein>
<dbReference type="Proteomes" id="UP000617734">
    <property type="component" value="Unassembled WGS sequence"/>
</dbReference>
<dbReference type="EMBL" id="BNBO01000131">
    <property type="protein sequence ID" value="GHE28605.1"/>
    <property type="molecule type" value="Genomic_DNA"/>
</dbReference>
<name>A0A918YYT9_9ACTN</name>
<evidence type="ECO:0000313" key="2">
    <source>
        <dbReference type="Proteomes" id="UP000617734"/>
    </source>
</evidence>
<dbReference type="AlphaFoldDB" id="A0A918YYT9"/>
<dbReference type="InterPro" id="IPR028961">
    <property type="entry name" value="Imm21"/>
</dbReference>
<gene>
    <name evidence="1" type="ORF">GCM10018781_80850</name>
</gene>
<keyword evidence="2" id="KW-1185">Reference proteome</keyword>
<sequence>MVKWIDVSDFGYYALRPESHVAACDGAEFMDALEDCVARVLKPGLGEVLILGGEALPVTYLDRRMTFVRQYAAEDDSALEQAVDRAMGSDDWTDAFEIWLGGSYRLMDCLISGADAARTAETDTIRVHVPEGRDLVQSLFIEAFQGDQFMLERLVRI</sequence>